<sequence length="74" mass="7957">MATDNRESDRLVPDSVLLTVLGLLAGLFVGGPVAAGLFGAFGLVVGTRLDDLRDLETELARLEDRQDGRTETDR</sequence>
<keyword evidence="1" id="KW-0175">Coiled coil</keyword>
<evidence type="ECO:0000313" key="3">
    <source>
        <dbReference type="EMBL" id="MFC4544364.1"/>
    </source>
</evidence>
<protein>
    <submittedName>
        <fullName evidence="3">Uncharacterized protein</fullName>
    </submittedName>
</protein>
<feature type="coiled-coil region" evidence="1">
    <location>
        <begin position="45"/>
        <end position="72"/>
    </location>
</feature>
<evidence type="ECO:0000313" key="4">
    <source>
        <dbReference type="Proteomes" id="UP001595898"/>
    </source>
</evidence>
<comment type="caution">
    <text evidence="3">The sequence shown here is derived from an EMBL/GenBank/DDBJ whole genome shotgun (WGS) entry which is preliminary data.</text>
</comment>
<dbReference type="Proteomes" id="UP001595898">
    <property type="component" value="Unassembled WGS sequence"/>
</dbReference>
<keyword evidence="2" id="KW-0812">Transmembrane</keyword>
<keyword evidence="2" id="KW-1133">Transmembrane helix</keyword>
<accession>A0ABD5PWL0</accession>
<reference evidence="3 4" key="1">
    <citation type="journal article" date="2019" name="Int. J. Syst. Evol. Microbiol.">
        <title>The Global Catalogue of Microorganisms (GCM) 10K type strain sequencing project: providing services to taxonomists for standard genome sequencing and annotation.</title>
        <authorList>
            <consortium name="The Broad Institute Genomics Platform"/>
            <consortium name="The Broad Institute Genome Sequencing Center for Infectious Disease"/>
            <person name="Wu L."/>
            <person name="Ma J."/>
        </authorList>
    </citation>
    <scope>NUCLEOTIDE SEQUENCE [LARGE SCALE GENOMIC DNA]</scope>
    <source>
        <strain evidence="3 4">WLHS5</strain>
    </source>
</reference>
<dbReference type="RefSeq" id="WP_250141098.1">
    <property type="nucleotide sequence ID" value="NZ_JALIQP010000003.1"/>
</dbReference>
<keyword evidence="2" id="KW-0472">Membrane</keyword>
<feature type="transmembrane region" description="Helical" evidence="2">
    <location>
        <begin position="20"/>
        <end position="45"/>
    </location>
</feature>
<dbReference type="AlphaFoldDB" id="A0ABD5PWL0"/>
<organism evidence="3 4">
    <name type="scientific">Halosolutus amylolyticus</name>
    <dbReference type="NCBI Taxonomy" id="2932267"/>
    <lineage>
        <taxon>Archaea</taxon>
        <taxon>Methanobacteriati</taxon>
        <taxon>Methanobacteriota</taxon>
        <taxon>Stenosarchaea group</taxon>
        <taxon>Halobacteria</taxon>
        <taxon>Halobacteriales</taxon>
        <taxon>Natrialbaceae</taxon>
        <taxon>Halosolutus</taxon>
    </lineage>
</organism>
<dbReference type="EMBL" id="JBHSFA010000011">
    <property type="protein sequence ID" value="MFC4544364.1"/>
    <property type="molecule type" value="Genomic_DNA"/>
</dbReference>
<gene>
    <name evidence="3" type="ORF">ACFO5R_20755</name>
</gene>
<evidence type="ECO:0000256" key="1">
    <source>
        <dbReference type="SAM" id="Coils"/>
    </source>
</evidence>
<name>A0ABD5PWL0_9EURY</name>
<keyword evidence="4" id="KW-1185">Reference proteome</keyword>
<proteinExistence type="predicted"/>
<evidence type="ECO:0000256" key="2">
    <source>
        <dbReference type="SAM" id="Phobius"/>
    </source>
</evidence>